<dbReference type="GO" id="GO:0016787">
    <property type="term" value="F:hydrolase activity"/>
    <property type="evidence" value="ECO:0007669"/>
    <property type="project" value="UniProtKB-KW"/>
</dbReference>
<dbReference type="SUPFAM" id="SSF55545">
    <property type="entry name" value="beta-N-acetylhexosaminidase-like domain"/>
    <property type="match status" value="1"/>
</dbReference>
<keyword evidence="1" id="KW-0378">Hydrolase</keyword>
<evidence type="ECO:0000256" key="1">
    <source>
        <dbReference type="ARBA" id="ARBA00022801"/>
    </source>
</evidence>
<evidence type="ECO:0000313" key="3">
    <source>
        <dbReference type="Proteomes" id="UP000290407"/>
    </source>
</evidence>
<dbReference type="InterPro" id="IPR029018">
    <property type="entry name" value="Hex-like_dom2"/>
</dbReference>
<proteinExistence type="predicted"/>
<dbReference type="PANTHER" id="PTHR37842">
    <property type="match status" value="1"/>
</dbReference>
<keyword evidence="3" id="KW-1185">Reference proteome</keyword>
<gene>
    <name evidence="2" type="ORF">EQG79_02230</name>
</gene>
<dbReference type="InterPro" id="IPR042301">
    <property type="entry name" value="GH115_sf"/>
</dbReference>
<protein>
    <recommendedName>
        <fullName evidence="4">Beta-hexosaminidase bacterial type N-terminal domain-containing protein</fullName>
    </recommendedName>
</protein>
<organism evidence="2 3">
    <name type="scientific">Spirosoma sordidisoli</name>
    <dbReference type="NCBI Taxonomy" id="2502893"/>
    <lineage>
        <taxon>Bacteria</taxon>
        <taxon>Pseudomonadati</taxon>
        <taxon>Bacteroidota</taxon>
        <taxon>Cytophagia</taxon>
        <taxon>Cytophagales</taxon>
        <taxon>Cytophagaceae</taxon>
        <taxon>Spirosoma</taxon>
    </lineage>
</organism>
<dbReference type="EMBL" id="SBLB01000001">
    <property type="protein sequence ID" value="RYC70987.1"/>
    <property type="molecule type" value="Genomic_DNA"/>
</dbReference>
<dbReference type="PANTHER" id="PTHR37842:SF2">
    <property type="entry name" value="GYLCOSYL HYDROLASE 115 C-TERMINAL DOMAIN-CONTAINING PROTEIN"/>
    <property type="match status" value="1"/>
</dbReference>
<reference evidence="2 3" key="1">
    <citation type="submission" date="2019-01" db="EMBL/GenBank/DDBJ databases">
        <title>Spirosoma flava sp. nov., a propanil-degrading bacterium isolated from herbicide-contaminated soil.</title>
        <authorList>
            <person name="Zhang L."/>
            <person name="Jiang J.-D."/>
        </authorList>
    </citation>
    <scope>NUCLEOTIDE SEQUENCE [LARGE SCALE GENOMIC DNA]</scope>
    <source>
        <strain evidence="2 3">TY50</strain>
    </source>
</reference>
<evidence type="ECO:0008006" key="4">
    <source>
        <dbReference type="Google" id="ProtNLM"/>
    </source>
</evidence>
<dbReference type="Gene3D" id="3.20.20.520">
    <property type="entry name" value="Glycosyl hydrolase family 115"/>
    <property type="match status" value="1"/>
</dbReference>
<comment type="caution">
    <text evidence="2">The sequence shown here is derived from an EMBL/GenBank/DDBJ whole genome shotgun (WGS) entry which is preliminary data.</text>
</comment>
<sequence>MNSLIRCLVMKRLLLIPLMLWCTLPAFGQQKAPFVLVSQSQRAVIVLTGDETEPVRLAIQDLIRDVEKITGKTLGTANKKMPGQAAVFIQTKAGSAPEQFELNVRNGDLYITGTSPLGTVFGIYYFIEHYLGVDPMYFWNDRAPQKRAVLRWETIQYQSQKPTFRYRGWFINDEDLLTEWYESSGRRNIDYPFYQQVASPNLIAKVCETALRLQFNLIIPASFIDIRNPAEAVLIQEASKRGLFVSMHHVEPMGVSAFSYFNYWKAKDGSSPLFSYFSNREKVEEVWRVYAREWAKYPNVIWQIGLRGIADRPMWLADPNTPQTDADRGKLISDAMAFQMRLIQEVDPRPNPPVTTTLWAEGSVLNQAGHLRIPEKVTVVFADNSPGWRWQADFMQTPRSQKNTYGVYYHHQLWGSGPHLVQIVPPAQTYKVLSQAVQKGDTTYCILNVSNVREFQLGIAASAEMLRDFAGFDTRQFNDQWFAERFGSSAKAVAQAYQTYFDSFVLNDNTGTPILMDGQTASLGAGMLTELKAQLTDSVQYQAILKNKQTETEESKWIKSAIGDMRSGDLSLSEQLVRVVRQREGLMRADALAIKIAPQLTPEQRLFFEVNFVAQIKIMLGLEDWLMHLIQAKLAADAADKSSVIQHLQEATRAISLAQQGKALSAKPEKWKDWYRGDKKLNLARKEALTNEVITLLN</sequence>
<evidence type="ECO:0000313" key="2">
    <source>
        <dbReference type="EMBL" id="RYC70987.1"/>
    </source>
</evidence>
<dbReference type="AlphaFoldDB" id="A0A4Q2UMV8"/>
<name>A0A4Q2UMV8_9BACT</name>
<dbReference type="InterPro" id="IPR031924">
    <property type="entry name" value="GH115"/>
</dbReference>
<dbReference type="Gene3D" id="3.30.379.10">
    <property type="entry name" value="Chitobiase/beta-hexosaminidase domain 2-like"/>
    <property type="match status" value="2"/>
</dbReference>
<dbReference type="Proteomes" id="UP000290407">
    <property type="component" value="Unassembled WGS sequence"/>
</dbReference>
<dbReference type="GO" id="GO:0005975">
    <property type="term" value="P:carbohydrate metabolic process"/>
    <property type="evidence" value="ECO:0007669"/>
    <property type="project" value="UniProtKB-ARBA"/>
</dbReference>
<accession>A0A4Q2UMV8</accession>
<dbReference type="Pfam" id="PF15979">
    <property type="entry name" value="Glyco_hydro_115"/>
    <property type="match status" value="1"/>
</dbReference>